<dbReference type="PANTHER" id="PTHR11766:SF0">
    <property type="entry name" value="TYROSINE--TRNA LIGASE, MITOCHONDRIAL"/>
    <property type="match status" value="1"/>
</dbReference>
<dbReference type="CDD" id="cd00805">
    <property type="entry name" value="TyrRS_core"/>
    <property type="match status" value="1"/>
</dbReference>
<keyword evidence="8" id="KW-0694">RNA-binding</keyword>
<dbReference type="SUPFAM" id="SSF55174">
    <property type="entry name" value="Alpha-L RNA-binding motif"/>
    <property type="match status" value="1"/>
</dbReference>
<dbReference type="OrthoDB" id="337870at2759"/>
<dbReference type="PROSITE" id="PS00178">
    <property type="entry name" value="AA_TRNA_LIGASE_I"/>
    <property type="match status" value="1"/>
</dbReference>
<dbReference type="InterPro" id="IPR036986">
    <property type="entry name" value="S4_RNA-bd_sf"/>
</dbReference>
<dbReference type="Pfam" id="PF00579">
    <property type="entry name" value="tRNA-synt_1b"/>
    <property type="match status" value="1"/>
</dbReference>
<dbReference type="InterPro" id="IPR001412">
    <property type="entry name" value="aa-tRNA-synth_I_CS"/>
</dbReference>
<keyword evidence="10" id="KW-0809">Transit peptide</keyword>
<dbReference type="FunFam" id="3.40.50.620:FF:000107">
    <property type="entry name" value="Tyrosine--tRNA ligase"/>
    <property type="match status" value="1"/>
</dbReference>
<evidence type="ECO:0000256" key="3">
    <source>
        <dbReference type="ARBA" id="ARBA00005594"/>
    </source>
</evidence>
<comment type="catalytic activity">
    <reaction evidence="13 14">
        <text>tRNA(Tyr) + L-tyrosine + ATP = L-tyrosyl-tRNA(Tyr) + AMP + diphosphate + H(+)</text>
        <dbReference type="Rhea" id="RHEA:10220"/>
        <dbReference type="Rhea" id="RHEA-COMP:9706"/>
        <dbReference type="Rhea" id="RHEA-COMP:9707"/>
        <dbReference type="ChEBI" id="CHEBI:15378"/>
        <dbReference type="ChEBI" id="CHEBI:30616"/>
        <dbReference type="ChEBI" id="CHEBI:33019"/>
        <dbReference type="ChEBI" id="CHEBI:58315"/>
        <dbReference type="ChEBI" id="CHEBI:78442"/>
        <dbReference type="ChEBI" id="CHEBI:78536"/>
        <dbReference type="ChEBI" id="CHEBI:456215"/>
        <dbReference type="EC" id="6.1.1.1"/>
    </reaction>
</comment>
<accession>A0A6P4XN57</accession>
<comment type="subunit">
    <text evidence="4">Homodimer.</text>
</comment>
<evidence type="ECO:0000256" key="9">
    <source>
        <dbReference type="ARBA" id="ARBA00022917"/>
    </source>
</evidence>
<keyword evidence="16" id="KW-1185">Reference proteome</keyword>
<evidence type="ECO:0000256" key="8">
    <source>
        <dbReference type="ARBA" id="ARBA00022884"/>
    </source>
</evidence>
<dbReference type="RefSeq" id="XP_019613508.1">
    <property type="nucleotide sequence ID" value="XM_019757949.1"/>
</dbReference>
<comment type="subcellular location">
    <subcellularLocation>
        <location evidence="2">Mitochondrion matrix</location>
    </subcellularLocation>
</comment>
<evidence type="ECO:0000256" key="2">
    <source>
        <dbReference type="ARBA" id="ARBA00004305"/>
    </source>
</evidence>
<dbReference type="Gene3D" id="3.10.290.10">
    <property type="entry name" value="RNA-binding S4 domain"/>
    <property type="match status" value="1"/>
</dbReference>
<dbReference type="Gene3D" id="1.10.240.10">
    <property type="entry name" value="Tyrosyl-Transfer RNA Synthetase"/>
    <property type="match status" value="1"/>
</dbReference>
<evidence type="ECO:0000256" key="5">
    <source>
        <dbReference type="ARBA" id="ARBA00022598"/>
    </source>
</evidence>
<evidence type="ECO:0000256" key="7">
    <source>
        <dbReference type="ARBA" id="ARBA00022840"/>
    </source>
</evidence>
<dbReference type="InterPro" id="IPR014729">
    <property type="entry name" value="Rossmann-like_a/b/a_fold"/>
</dbReference>
<keyword evidence="5 14" id="KW-0436">Ligase</keyword>
<evidence type="ECO:0000256" key="4">
    <source>
        <dbReference type="ARBA" id="ARBA00011738"/>
    </source>
</evidence>
<evidence type="ECO:0000313" key="16">
    <source>
        <dbReference type="Proteomes" id="UP000515135"/>
    </source>
</evidence>
<dbReference type="KEGG" id="bbel:109461572"/>
<comment type="similarity">
    <text evidence="3 14">Belongs to the class-I aminoacyl-tRNA synthetase family.</text>
</comment>
<proteinExistence type="inferred from homology"/>
<dbReference type="InterPro" id="IPR054608">
    <property type="entry name" value="SYY-like_C"/>
</dbReference>
<reference evidence="17" key="1">
    <citation type="submission" date="2025-08" db="UniProtKB">
        <authorList>
            <consortium name="RefSeq"/>
        </authorList>
    </citation>
    <scope>IDENTIFICATION</scope>
    <source>
        <tissue evidence="17">Gonad</tissue>
    </source>
</reference>
<dbReference type="SUPFAM" id="SSF52374">
    <property type="entry name" value="Nucleotidylyl transferase"/>
    <property type="match status" value="1"/>
</dbReference>
<keyword evidence="9 14" id="KW-0648">Protein biosynthesis</keyword>
<dbReference type="GeneID" id="109461572"/>
<dbReference type="GO" id="GO:0003723">
    <property type="term" value="F:RNA binding"/>
    <property type="evidence" value="ECO:0007669"/>
    <property type="project" value="UniProtKB-KW"/>
</dbReference>
<keyword evidence="11" id="KW-0496">Mitochondrion</keyword>
<keyword evidence="6 14" id="KW-0547">Nucleotide-binding</keyword>
<dbReference type="GO" id="GO:0006437">
    <property type="term" value="P:tyrosyl-tRNA aminoacylation"/>
    <property type="evidence" value="ECO:0007669"/>
    <property type="project" value="InterPro"/>
</dbReference>
<name>A0A6P4XN57_BRABE</name>
<keyword evidence="7 14" id="KW-0067">ATP-binding</keyword>
<dbReference type="AlphaFoldDB" id="A0A6P4XN57"/>
<sequence>MAAPMVTFSLKRLYRSFCVLRPHLFGGSKKRTLCRNYATKANILTLHERGVFVDIFPEASIELPKLLQSGPQCVYCGFDPTADSLHIGNLLAIIGLLHCQRAGHNTIALIGGATARIGDPSGRSKEREALDIDQLQTNIKGIETTLRQVCKNHEQDIWKSPKELPPLRIENNSSWYRQQNVVDFMSTVGRHLRMGTMLGRTSVQTRLKSAEGMSLKEFTYQMFQAYDFLHLHREYSCLIQLGGSDQMGNMMTGHDLVRKVTGKEVYAITVPLVTTTSGQKLGKTAGNAVWLSRDKTSPFELYQFFVRQPDSIMENYLKLFTFLSTAEIADIMRKHSNHPENRLAQKKLAEQVTILVHGVSGLESALRCTKALYEGGLDVLQRLTEEEMKLLFSEAPTTEMVLEPGLSLLDVLVKAKALQGEVTGWHIITDGGVWINNVRQTDPRHVVVPSLHILDNNISIVRIGKKRYHLIKWIR</sequence>
<dbReference type="EC" id="6.1.1.1" evidence="14"/>
<dbReference type="InterPro" id="IPR024088">
    <property type="entry name" value="Tyr-tRNA-ligase_bac-type"/>
</dbReference>
<protein>
    <recommendedName>
        <fullName evidence="14">Tyrosine--tRNA ligase</fullName>
        <ecNumber evidence="14">6.1.1.1</ecNumber>
    </recommendedName>
    <alternativeName>
        <fullName evidence="14">Tyrosyl-tRNA synthetase</fullName>
    </alternativeName>
</protein>
<dbReference type="GO" id="GO:0005829">
    <property type="term" value="C:cytosol"/>
    <property type="evidence" value="ECO:0007669"/>
    <property type="project" value="TreeGrafter"/>
</dbReference>
<evidence type="ECO:0000256" key="12">
    <source>
        <dbReference type="ARBA" id="ARBA00023146"/>
    </source>
</evidence>
<dbReference type="Gene3D" id="3.40.50.620">
    <property type="entry name" value="HUPs"/>
    <property type="match status" value="1"/>
</dbReference>
<dbReference type="InterPro" id="IPR002307">
    <property type="entry name" value="Tyr-tRNA-ligase"/>
</dbReference>
<gene>
    <name evidence="17" type="primary">LOC109461572</name>
</gene>
<dbReference type="GO" id="GO:0004831">
    <property type="term" value="F:tyrosine-tRNA ligase activity"/>
    <property type="evidence" value="ECO:0007669"/>
    <property type="project" value="UniProtKB-EC"/>
</dbReference>
<feature type="domain" description="Tyrosine--tRNA ligase SYY-like C-terminal" evidence="15">
    <location>
        <begin position="387"/>
        <end position="471"/>
    </location>
</feature>
<dbReference type="PANTHER" id="PTHR11766">
    <property type="entry name" value="TYROSYL-TRNA SYNTHETASE"/>
    <property type="match status" value="1"/>
</dbReference>
<evidence type="ECO:0000256" key="14">
    <source>
        <dbReference type="RuleBase" id="RU361234"/>
    </source>
</evidence>
<evidence type="ECO:0000313" key="17">
    <source>
        <dbReference type="RefSeq" id="XP_019613508.1"/>
    </source>
</evidence>
<evidence type="ECO:0000259" key="15">
    <source>
        <dbReference type="Pfam" id="PF22421"/>
    </source>
</evidence>
<comment type="function">
    <text evidence="1">Catalyzes the attachment of tyrosine to tRNA(Tyr) in a two-step reaction: tyrosine is first activated by ATP to form Tyr-AMP and then transferred to the acceptor end of tRNA(Tyr).</text>
</comment>
<dbReference type="FunFam" id="1.10.240.10:FF:000001">
    <property type="entry name" value="Tyrosine--tRNA ligase"/>
    <property type="match status" value="1"/>
</dbReference>
<dbReference type="PRINTS" id="PR01040">
    <property type="entry name" value="TRNASYNTHTYR"/>
</dbReference>
<organism evidence="16 17">
    <name type="scientific">Branchiostoma belcheri</name>
    <name type="common">Amphioxus</name>
    <dbReference type="NCBI Taxonomy" id="7741"/>
    <lineage>
        <taxon>Eukaryota</taxon>
        <taxon>Metazoa</taxon>
        <taxon>Chordata</taxon>
        <taxon>Cephalochordata</taxon>
        <taxon>Leptocardii</taxon>
        <taxon>Amphioxiformes</taxon>
        <taxon>Branchiostomatidae</taxon>
        <taxon>Branchiostoma</taxon>
    </lineage>
</organism>
<evidence type="ECO:0000256" key="6">
    <source>
        <dbReference type="ARBA" id="ARBA00022741"/>
    </source>
</evidence>
<dbReference type="FunFam" id="3.10.290.10:FF:000017">
    <property type="entry name" value="Tyrosine--tRNA ligase"/>
    <property type="match status" value="1"/>
</dbReference>
<dbReference type="GO" id="GO:0005524">
    <property type="term" value="F:ATP binding"/>
    <property type="evidence" value="ECO:0007669"/>
    <property type="project" value="UniProtKB-KW"/>
</dbReference>
<dbReference type="GO" id="GO:0005759">
    <property type="term" value="C:mitochondrial matrix"/>
    <property type="evidence" value="ECO:0007669"/>
    <property type="project" value="UniProtKB-SubCell"/>
</dbReference>
<evidence type="ECO:0000256" key="1">
    <source>
        <dbReference type="ARBA" id="ARBA00002025"/>
    </source>
</evidence>
<dbReference type="Pfam" id="PF22421">
    <property type="entry name" value="SYY_C-terminal"/>
    <property type="match status" value="1"/>
</dbReference>
<evidence type="ECO:0000256" key="11">
    <source>
        <dbReference type="ARBA" id="ARBA00023128"/>
    </source>
</evidence>
<evidence type="ECO:0000256" key="10">
    <source>
        <dbReference type="ARBA" id="ARBA00022946"/>
    </source>
</evidence>
<dbReference type="InterPro" id="IPR002305">
    <property type="entry name" value="aa-tRNA-synth_Ic"/>
</dbReference>
<dbReference type="NCBIfam" id="TIGR00234">
    <property type="entry name" value="tyrS"/>
    <property type="match status" value="1"/>
</dbReference>
<dbReference type="Proteomes" id="UP000515135">
    <property type="component" value="Unplaced"/>
</dbReference>
<keyword evidence="12 14" id="KW-0030">Aminoacyl-tRNA synthetase</keyword>
<evidence type="ECO:0000256" key="13">
    <source>
        <dbReference type="ARBA" id="ARBA00048248"/>
    </source>
</evidence>